<dbReference type="Pfam" id="PF04909">
    <property type="entry name" value="Amidohydro_2"/>
    <property type="match status" value="1"/>
</dbReference>
<name>A0A8J7KFS8_9ACTN</name>
<dbReference type="Gene3D" id="3.20.20.140">
    <property type="entry name" value="Metal-dependent hydrolases"/>
    <property type="match status" value="1"/>
</dbReference>
<dbReference type="Proteomes" id="UP000622552">
    <property type="component" value="Unassembled WGS sequence"/>
</dbReference>
<evidence type="ECO:0000259" key="2">
    <source>
        <dbReference type="Pfam" id="PF04909"/>
    </source>
</evidence>
<proteinExistence type="inferred from homology"/>
<protein>
    <submittedName>
        <fullName evidence="3">L-fuconolactonase</fullName>
        <ecNumber evidence="3">3.1.1.-</ecNumber>
    </submittedName>
</protein>
<evidence type="ECO:0000313" key="4">
    <source>
        <dbReference type="Proteomes" id="UP000622552"/>
    </source>
</evidence>
<dbReference type="AlphaFoldDB" id="A0A8J7KFS8"/>
<comment type="similarity">
    <text evidence="1">Belongs to the metallo-dependent hydrolases superfamily.</text>
</comment>
<gene>
    <name evidence="3" type="ORF">IW245_000298</name>
</gene>
<dbReference type="InterPro" id="IPR006680">
    <property type="entry name" value="Amidohydro-rel"/>
</dbReference>
<dbReference type="EC" id="3.1.1.-" evidence="3"/>
<dbReference type="GO" id="GO:0016787">
    <property type="term" value="F:hydrolase activity"/>
    <property type="evidence" value="ECO:0007669"/>
    <property type="project" value="UniProtKB-KW"/>
</dbReference>
<dbReference type="InterPro" id="IPR032466">
    <property type="entry name" value="Metal_Hydrolase"/>
</dbReference>
<keyword evidence="3" id="KW-0378">Hydrolase</keyword>
<evidence type="ECO:0000256" key="1">
    <source>
        <dbReference type="ARBA" id="ARBA00038310"/>
    </source>
</evidence>
<evidence type="ECO:0000313" key="3">
    <source>
        <dbReference type="EMBL" id="MBG6134104.1"/>
    </source>
</evidence>
<feature type="domain" description="Amidohydrolase-related" evidence="2">
    <location>
        <begin position="7"/>
        <end position="281"/>
    </location>
</feature>
<dbReference type="PANTHER" id="PTHR43569">
    <property type="entry name" value="AMIDOHYDROLASE"/>
    <property type="match status" value="1"/>
</dbReference>
<accession>A0A8J7KFS8</accession>
<sequence length="284" mass="30085">MNQVPVVDAHQHLWTADYPWLAGPGLTAIRQDFTVADLLRVLAPAEVGGTVLVEAGVCEAAETVRFLALAASTPEILGVVGWASFSDPDIAGTVHRYRELPGGALLVGVRDQVQAQSRAYLAHPDVRRMLAHLGGLGLVADLVVRSDQLGECVEAARTTPGTTFVLDHLGKPPIGGDRASRAAWRRAITDLAGCGNTAAKLSGLTQEAGPGWTPAMLQPYVDTALEVFGPDRLMFGSDWPVCTLTASYGQVRAALDTCLAGLSRHDRRAIFGGTAIRVYGLDLL</sequence>
<dbReference type="PANTHER" id="PTHR43569:SF2">
    <property type="entry name" value="AMIDOHYDROLASE-RELATED DOMAIN-CONTAINING PROTEIN"/>
    <property type="match status" value="1"/>
</dbReference>
<reference evidence="3" key="1">
    <citation type="submission" date="2020-11" db="EMBL/GenBank/DDBJ databases">
        <title>Sequencing the genomes of 1000 actinobacteria strains.</title>
        <authorList>
            <person name="Klenk H.-P."/>
        </authorList>
    </citation>
    <scope>NUCLEOTIDE SEQUENCE</scope>
    <source>
        <strain evidence="3">DSM 45356</strain>
    </source>
</reference>
<dbReference type="RefSeq" id="WP_197001382.1">
    <property type="nucleotide sequence ID" value="NZ_BONS01000026.1"/>
</dbReference>
<keyword evidence="4" id="KW-1185">Reference proteome</keyword>
<dbReference type="EMBL" id="JADOUF010000001">
    <property type="protein sequence ID" value="MBG6134104.1"/>
    <property type="molecule type" value="Genomic_DNA"/>
</dbReference>
<organism evidence="3 4">
    <name type="scientific">Longispora fulva</name>
    <dbReference type="NCBI Taxonomy" id="619741"/>
    <lineage>
        <taxon>Bacteria</taxon>
        <taxon>Bacillati</taxon>
        <taxon>Actinomycetota</taxon>
        <taxon>Actinomycetes</taxon>
        <taxon>Micromonosporales</taxon>
        <taxon>Micromonosporaceae</taxon>
        <taxon>Longispora</taxon>
    </lineage>
</organism>
<comment type="caution">
    <text evidence="3">The sequence shown here is derived from an EMBL/GenBank/DDBJ whole genome shotgun (WGS) entry which is preliminary data.</text>
</comment>
<dbReference type="SUPFAM" id="SSF51556">
    <property type="entry name" value="Metallo-dependent hydrolases"/>
    <property type="match status" value="1"/>
</dbReference>
<dbReference type="InterPro" id="IPR052350">
    <property type="entry name" value="Metallo-dep_Lactonases"/>
</dbReference>